<comment type="caution">
    <text evidence="2">The sequence shown here is derived from an EMBL/GenBank/DDBJ whole genome shotgun (WGS) entry which is preliminary data.</text>
</comment>
<organism evidence="2 3">
    <name type="scientific">Ignelater luminosus</name>
    <name type="common">Cucubano</name>
    <name type="synonym">Pyrophorus luminosus</name>
    <dbReference type="NCBI Taxonomy" id="2038154"/>
    <lineage>
        <taxon>Eukaryota</taxon>
        <taxon>Metazoa</taxon>
        <taxon>Ecdysozoa</taxon>
        <taxon>Arthropoda</taxon>
        <taxon>Hexapoda</taxon>
        <taxon>Insecta</taxon>
        <taxon>Pterygota</taxon>
        <taxon>Neoptera</taxon>
        <taxon>Endopterygota</taxon>
        <taxon>Coleoptera</taxon>
        <taxon>Polyphaga</taxon>
        <taxon>Elateriformia</taxon>
        <taxon>Elateroidea</taxon>
        <taxon>Elateridae</taxon>
        <taxon>Agrypninae</taxon>
        <taxon>Pyrophorini</taxon>
        <taxon>Ignelater</taxon>
    </lineage>
</organism>
<evidence type="ECO:0008006" key="4">
    <source>
        <dbReference type="Google" id="ProtNLM"/>
    </source>
</evidence>
<feature type="region of interest" description="Disordered" evidence="1">
    <location>
        <begin position="84"/>
        <end position="103"/>
    </location>
</feature>
<dbReference type="AlphaFoldDB" id="A0A8K0GBK8"/>
<gene>
    <name evidence="2" type="ORF">ILUMI_10320</name>
</gene>
<dbReference type="EMBL" id="VTPC01005592">
    <property type="protein sequence ID" value="KAF2895857.1"/>
    <property type="molecule type" value="Genomic_DNA"/>
</dbReference>
<protein>
    <recommendedName>
        <fullName evidence="4">Reverse transcriptase domain-containing protein</fullName>
    </recommendedName>
</protein>
<reference evidence="2" key="1">
    <citation type="submission" date="2019-08" db="EMBL/GenBank/DDBJ databases">
        <title>The genome of the North American firefly Photinus pyralis.</title>
        <authorList>
            <consortium name="Photinus pyralis genome working group"/>
            <person name="Fallon T.R."/>
            <person name="Sander Lower S.E."/>
            <person name="Weng J.-K."/>
        </authorList>
    </citation>
    <scope>NUCLEOTIDE SEQUENCE</scope>
    <source>
        <strain evidence="2">TRF0915ILg1</strain>
        <tissue evidence="2">Whole body</tissue>
    </source>
</reference>
<keyword evidence="3" id="KW-1185">Reference proteome</keyword>
<proteinExistence type="predicted"/>
<dbReference type="OrthoDB" id="6538109at2759"/>
<feature type="compositionally biased region" description="Polar residues" evidence="1">
    <location>
        <begin position="86"/>
        <end position="98"/>
    </location>
</feature>
<accession>A0A8K0GBK8</accession>
<sequence length="292" mass="33707">MGADPIIVYLARLKDQWEGWNAEEESVFTALYLATPSDKTQLDVALTALLRTIMPNGQKSPIAKKNESYNVAARHKSFRRGKIQESLPSALSTRPPTDQSDRGGIQRLATLHHNQRGFRAVDGVFLNTLTLKHIIKFRKANVKPYHLLFLDLTKAFDTVSHNFIERALRRFNVDPRMRGFIVGHILMPHQKSMSVVPPHPVASWLLARLGIVDDIEEIEILWLFLEDSCIDWYSSMLKKLLLDSEWIRWKEFFCETYADKSWTLVRYAISFKYIADSLLEYALKKETLIGDE</sequence>
<dbReference type="Proteomes" id="UP000801492">
    <property type="component" value="Unassembled WGS sequence"/>
</dbReference>
<dbReference type="PANTHER" id="PTHR19446">
    <property type="entry name" value="REVERSE TRANSCRIPTASES"/>
    <property type="match status" value="1"/>
</dbReference>
<name>A0A8K0GBK8_IGNLU</name>
<evidence type="ECO:0000313" key="3">
    <source>
        <dbReference type="Proteomes" id="UP000801492"/>
    </source>
</evidence>
<evidence type="ECO:0000313" key="2">
    <source>
        <dbReference type="EMBL" id="KAF2895857.1"/>
    </source>
</evidence>
<evidence type="ECO:0000256" key="1">
    <source>
        <dbReference type="SAM" id="MobiDB-lite"/>
    </source>
</evidence>